<dbReference type="GO" id="GO:0006508">
    <property type="term" value="P:proteolysis"/>
    <property type="evidence" value="ECO:0007669"/>
    <property type="project" value="UniProtKB-KW"/>
</dbReference>
<evidence type="ECO:0000256" key="4">
    <source>
        <dbReference type="ARBA" id="ARBA00022801"/>
    </source>
</evidence>
<name>A0AAU9DWE0_9LACO</name>
<proteinExistence type="inferred from homology"/>
<keyword evidence="3" id="KW-0479">Metal-binding</keyword>
<dbReference type="InterPro" id="IPR020891">
    <property type="entry name" value="UPF0758_CS"/>
</dbReference>
<dbReference type="InterPro" id="IPR001405">
    <property type="entry name" value="UPF0758"/>
</dbReference>
<dbReference type="Proteomes" id="UP001321861">
    <property type="component" value="Chromosome"/>
</dbReference>
<keyword evidence="2" id="KW-0645">Protease</keyword>
<dbReference type="AlphaFoldDB" id="A0AAU9DWE0"/>
<evidence type="ECO:0000313" key="9">
    <source>
        <dbReference type="Proteomes" id="UP001321861"/>
    </source>
</evidence>
<dbReference type="GO" id="GO:0046872">
    <property type="term" value="F:metal ion binding"/>
    <property type="evidence" value="ECO:0007669"/>
    <property type="project" value="UniProtKB-KW"/>
</dbReference>
<keyword evidence="4" id="KW-0378">Hydrolase</keyword>
<feature type="domain" description="MPN" evidence="7">
    <location>
        <begin position="90"/>
        <end position="212"/>
    </location>
</feature>
<dbReference type="PANTHER" id="PTHR30471">
    <property type="entry name" value="DNA REPAIR PROTEIN RADC"/>
    <property type="match status" value="1"/>
</dbReference>
<dbReference type="InterPro" id="IPR037518">
    <property type="entry name" value="MPN"/>
</dbReference>
<evidence type="ECO:0000313" key="8">
    <source>
        <dbReference type="EMBL" id="BDR58293.1"/>
    </source>
</evidence>
<dbReference type="EMBL" id="AP026802">
    <property type="protein sequence ID" value="BDR58293.1"/>
    <property type="molecule type" value="Genomic_DNA"/>
</dbReference>
<evidence type="ECO:0000256" key="3">
    <source>
        <dbReference type="ARBA" id="ARBA00022723"/>
    </source>
</evidence>
<sequence>MMDSLKLEKHIEKYGFAAIDDEDLLKIILGTPSLIDDELGICLSLRDLAFLDFEQLSRKTSLNDQEILKLLASVELGNRVFEDCQLRFGQLTTSKDAGEISLSFFQNIYQECLVGFFLDVNKKLIKSEIIFKGTLDASIACPRDVLVCALKYHAHSFILAHNHPSGECIASKADLRFTKKMAQAAQIMGVEFTDHLVVGSKRYLSLREENLFN</sequence>
<keyword evidence="6" id="KW-0482">Metalloprotease</keyword>
<accession>A0AAU9DWE0</accession>
<dbReference type="PANTHER" id="PTHR30471:SF3">
    <property type="entry name" value="UPF0758 PROTEIN YEES-RELATED"/>
    <property type="match status" value="1"/>
</dbReference>
<keyword evidence="9" id="KW-1185">Reference proteome</keyword>
<dbReference type="PROSITE" id="PS50249">
    <property type="entry name" value="MPN"/>
    <property type="match status" value="1"/>
</dbReference>
<evidence type="ECO:0000256" key="5">
    <source>
        <dbReference type="ARBA" id="ARBA00022833"/>
    </source>
</evidence>
<comment type="similarity">
    <text evidence="1">Belongs to the UPF0758 family.</text>
</comment>
<evidence type="ECO:0000256" key="6">
    <source>
        <dbReference type="ARBA" id="ARBA00023049"/>
    </source>
</evidence>
<dbReference type="Pfam" id="PF04002">
    <property type="entry name" value="RadC"/>
    <property type="match status" value="1"/>
</dbReference>
<dbReference type="Gene3D" id="3.40.140.10">
    <property type="entry name" value="Cytidine Deaminase, domain 2"/>
    <property type="match status" value="1"/>
</dbReference>
<keyword evidence="5" id="KW-0862">Zinc</keyword>
<evidence type="ECO:0000256" key="1">
    <source>
        <dbReference type="ARBA" id="ARBA00010243"/>
    </source>
</evidence>
<reference evidence="8 9" key="1">
    <citation type="journal article" date="2023" name="Microbiol. Spectr.">
        <title>Symbiosis of Carpenter Bees with Uncharacterized Lactic Acid Bacteria Showing NAD Auxotrophy.</title>
        <authorList>
            <person name="Kawasaki S."/>
            <person name="Ozawa K."/>
            <person name="Mori T."/>
            <person name="Yamamoto A."/>
            <person name="Ito M."/>
            <person name="Ohkuma M."/>
            <person name="Sakamoto M."/>
            <person name="Matsutani M."/>
        </authorList>
    </citation>
    <scope>NUCLEOTIDE SEQUENCE [LARGE SCALE GENOMIC DNA]</scope>
    <source>
        <strain evidence="8 9">XA3</strain>
    </source>
</reference>
<dbReference type="KEGG" id="xap:XA3_07340"/>
<gene>
    <name evidence="8" type="ORF">XA3_07340</name>
</gene>
<dbReference type="PROSITE" id="PS01302">
    <property type="entry name" value="UPF0758"/>
    <property type="match status" value="1"/>
</dbReference>
<protein>
    <submittedName>
        <fullName evidence="8">UPF0758 protein</fullName>
    </submittedName>
</protein>
<evidence type="ECO:0000256" key="2">
    <source>
        <dbReference type="ARBA" id="ARBA00022670"/>
    </source>
</evidence>
<dbReference type="InterPro" id="IPR025657">
    <property type="entry name" value="RadC_JAB"/>
</dbReference>
<dbReference type="CDD" id="cd08071">
    <property type="entry name" value="MPN_DUF2466"/>
    <property type="match status" value="1"/>
</dbReference>
<evidence type="ECO:0000259" key="7">
    <source>
        <dbReference type="PROSITE" id="PS50249"/>
    </source>
</evidence>
<dbReference type="GO" id="GO:0008237">
    <property type="term" value="F:metallopeptidase activity"/>
    <property type="evidence" value="ECO:0007669"/>
    <property type="project" value="UniProtKB-KW"/>
</dbReference>
<organism evidence="8 9">
    <name type="scientific">Xylocopilactobacillus apicola</name>
    <dbReference type="NCBI Taxonomy" id="2932184"/>
    <lineage>
        <taxon>Bacteria</taxon>
        <taxon>Bacillati</taxon>
        <taxon>Bacillota</taxon>
        <taxon>Bacilli</taxon>
        <taxon>Lactobacillales</taxon>
        <taxon>Lactobacillaceae</taxon>
        <taxon>Xylocopilactobacillus</taxon>
    </lineage>
</organism>